<dbReference type="RefSeq" id="WP_285085579.1">
    <property type="nucleotide sequence ID" value="NZ_JASOME010000171.1"/>
</dbReference>
<organism evidence="2 3">
    <name type="scientific">Gardnerella vaginalis</name>
    <dbReference type="NCBI Taxonomy" id="2702"/>
    <lineage>
        <taxon>Bacteria</taxon>
        <taxon>Bacillati</taxon>
        <taxon>Actinomycetota</taxon>
        <taxon>Actinomycetes</taxon>
        <taxon>Bifidobacteriales</taxon>
        <taxon>Bifidobacteriaceae</taxon>
        <taxon>Gardnerella</taxon>
    </lineage>
</organism>
<dbReference type="EMBL" id="JASOME010000171">
    <property type="protein sequence ID" value="MDK7064377.1"/>
    <property type="molecule type" value="Genomic_DNA"/>
</dbReference>
<feature type="non-terminal residue" evidence="2">
    <location>
        <position position="1"/>
    </location>
</feature>
<gene>
    <name evidence="2" type="ORF">QP372_07695</name>
</gene>
<feature type="region of interest" description="Disordered" evidence="1">
    <location>
        <begin position="1"/>
        <end position="30"/>
    </location>
</feature>
<evidence type="ECO:0000313" key="3">
    <source>
        <dbReference type="Proteomes" id="UP001237784"/>
    </source>
</evidence>
<dbReference type="AlphaFoldDB" id="A0AAW6XYY8"/>
<dbReference type="Proteomes" id="UP001237784">
    <property type="component" value="Unassembled WGS sequence"/>
</dbReference>
<evidence type="ECO:0000256" key="1">
    <source>
        <dbReference type="SAM" id="MobiDB-lite"/>
    </source>
</evidence>
<reference evidence="2" key="1">
    <citation type="submission" date="2023-05" db="EMBL/GenBank/DDBJ databases">
        <title>Cataloging the Phylogenetic Diversity of Human Bladder Bacteria.</title>
        <authorList>
            <person name="Du J."/>
        </authorList>
    </citation>
    <scope>NUCLEOTIDE SEQUENCE</scope>
    <source>
        <strain evidence="2">UMB6789</strain>
    </source>
</reference>
<accession>A0AAW6XYY8</accession>
<feature type="compositionally biased region" description="Polar residues" evidence="1">
    <location>
        <begin position="1"/>
        <end position="24"/>
    </location>
</feature>
<sequence>NTYSWETRGENQSPGDFNGGSNETKLPGDKGYDGLWDNSISQCGMGSNNACEINTWRRAGKFGRILKSWEQDNGVDAIRWIVSAEVKDG</sequence>
<protein>
    <submittedName>
        <fullName evidence="2">Uncharacterized protein</fullName>
    </submittedName>
</protein>
<comment type="caution">
    <text evidence="2">The sequence shown here is derived from an EMBL/GenBank/DDBJ whole genome shotgun (WGS) entry which is preliminary data.</text>
</comment>
<name>A0AAW6XYY8_GARVA</name>
<evidence type="ECO:0000313" key="2">
    <source>
        <dbReference type="EMBL" id="MDK7064377.1"/>
    </source>
</evidence>
<feature type="non-terminal residue" evidence="2">
    <location>
        <position position="89"/>
    </location>
</feature>
<proteinExistence type="predicted"/>